<organism evidence="3 4">
    <name type="scientific">Rhodocollybia butyracea</name>
    <dbReference type="NCBI Taxonomy" id="206335"/>
    <lineage>
        <taxon>Eukaryota</taxon>
        <taxon>Fungi</taxon>
        <taxon>Dikarya</taxon>
        <taxon>Basidiomycota</taxon>
        <taxon>Agaricomycotina</taxon>
        <taxon>Agaricomycetes</taxon>
        <taxon>Agaricomycetidae</taxon>
        <taxon>Agaricales</taxon>
        <taxon>Marasmiineae</taxon>
        <taxon>Omphalotaceae</taxon>
        <taxon>Rhodocollybia</taxon>
    </lineage>
</organism>
<evidence type="ECO:0000256" key="1">
    <source>
        <dbReference type="SAM" id="MobiDB-lite"/>
    </source>
</evidence>
<feature type="region of interest" description="Disordered" evidence="1">
    <location>
        <begin position="354"/>
        <end position="378"/>
    </location>
</feature>
<dbReference type="OrthoDB" id="312874at2759"/>
<dbReference type="PROSITE" id="PS00109">
    <property type="entry name" value="PROTEIN_KINASE_TYR"/>
    <property type="match status" value="1"/>
</dbReference>
<dbReference type="PANTHER" id="PTHR38248">
    <property type="entry name" value="FUNK1 6"/>
    <property type="match status" value="1"/>
</dbReference>
<accession>A0A9P5PP63</accession>
<evidence type="ECO:0000313" key="4">
    <source>
        <dbReference type="Proteomes" id="UP000772434"/>
    </source>
</evidence>
<sequence>MLGSLLPAVPDLKDVCQKLLDDKCVDNNGWKNSFSPSEDHDHAPKAFKKLEAIYNNIHAARSGSGQKTVQLTMTGDFAPLSSRCNTSRPDGSNICWALEVKKNDDEANQLDNFEKIIWSLHHIMWNDSHRRFTFGLTIEDTTTRLWYHDRGTLVCSTPFDANTNWRELIHVFLALGSASHADLGFDTTMRLISIDEERSPTYGIDVVDADGVTRTFETVSVLTNRSADCVYGRASRVWKVVELLHPGCRSDNFYALKDCWLQPDVRKEHTSLADLCSKLADDPRLKHFLTVVTACVVHASSFDKNGALVLKPDDTKDVLRRGQDFVYLKQISINAILGGRRETNKPKIEKVIPRSEIPESSGGISDPHLGNPAGFRKIPDPNSTSRCALTGLGAMHDVGYLHRDVSAGNILLVDRDGENVGVIIDFEYAINISEHHTPHDSKTGTPAFLPVEVARQSYTDMDNDLNEFLEEKHVKLPFRQNGFHDLESFWWVCIWFLSHKLPPPADQCSDDAFVASYDALFLSAAGRAEAWHASFYRRKHLDKLSFACIPLGDELHDFARKFLRLKQGAYSNLGEDLVDPEKLQEPVEKALTSLLGKIEYLRAVPEVTARTVLHNCLYDP</sequence>
<dbReference type="InterPro" id="IPR008266">
    <property type="entry name" value="Tyr_kinase_AS"/>
</dbReference>
<name>A0A9P5PP63_9AGAR</name>
<dbReference type="SUPFAM" id="SSF56112">
    <property type="entry name" value="Protein kinase-like (PK-like)"/>
    <property type="match status" value="1"/>
</dbReference>
<comment type="caution">
    <text evidence="3">The sequence shown here is derived from an EMBL/GenBank/DDBJ whole genome shotgun (WGS) entry which is preliminary data.</text>
</comment>
<proteinExistence type="predicted"/>
<evidence type="ECO:0000313" key="3">
    <source>
        <dbReference type="EMBL" id="KAF9067463.1"/>
    </source>
</evidence>
<dbReference type="Gene3D" id="1.10.510.10">
    <property type="entry name" value="Transferase(Phosphotransferase) domain 1"/>
    <property type="match status" value="1"/>
</dbReference>
<evidence type="ECO:0000259" key="2">
    <source>
        <dbReference type="Pfam" id="PF17667"/>
    </source>
</evidence>
<dbReference type="GO" id="GO:0004672">
    <property type="term" value="F:protein kinase activity"/>
    <property type="evidence" value="ECO:0007669"/>
    <property type="project" value="InterPro"/>
</dbReference>
<protein>
    <recommendedName>
        <fullName evidence="2">Fungal-type protein kinase domain-containing protein</fullName>
    </recommendedName>
</protein>
<gene>
    <name evidence="3" type="ORF">BDP27DRAFT_1422886</name>
</gene>
<keyword evidence="4" id="KW-1185">Reference proteome</keyword>
<feature type="domain" description="Fungal-type protein kinase" evidence="2">
    <location>
        <begin position="86"/>
        <end position="276"/>
    </location>
</feature>
<dbReference type="AlphaFoldDB" id="A0A9P5PP63"/>
<dbReference type="InterPro" id="IPR040976">
    <property type="entry name" value="Pkinase_fungal"/>
</dbReference>
<dbReference type="EMBL" id="JADNRY010000073">
    <property type="protein sequence ID" value="KAF9067463.1"/>
    <property type="molecule type" value="Genomic_DNA"/>
</dbReference>
<dbReference type="Pfam" id="PF17667">
    <property type="entry name" value="Pkinase_fungal"/>
    <property type="match status" value="2"/>
</dbReference>
<feature type="domain" description="Fungal-type protein kinase" evidence="2">
    <location>
        <begin position="389"/>
        <end position="496"/>
    </location>
</feature>
<reference evidence="3" key="1">
    <citation type="submission" date="2020-11" db="EMBL/GenBank/DDBJ databases">
        <authorList>
            <consortium name="DOE Joint Genome Institute"/>
            <person name="Ahrendt S."/>
            <person name="Riley R."/>
            <person name="Andreopoulos W."/>
            <person name="Labutti K."/>
            <person name="Pangilinan J."/>
            <person name="Ruiz-Duenas F.J."/>
            <person name="Barrasa J.M."/>
            <person name="Sanchez-Garcia M."/>
            <person name="Camarero S."/>
            <person name="Miyauchi S."/>
            <person name="Serrano A."/>
            <person name="Linde D."/>
            <person name="Babiker R."/>
            <person name="Drula E."/>
            <person name="Ayuso-Fernandez I."/>
            <person name="Pacheco R."/>
            <person name="Padilla G."/>
            <person name="Ferreira P."/>
            <person name="Barriuso J."/>
            <person name="Kellner H."/>
            <person name="Castanera R."/>
            <person name="Alfaro M."/>
            <person name="Ramirez L."/>
            <person name="Pisabarro A.G."/>
            <person name="Kuo A."/>
            <person name="Tritt A."/>
            <person name="Lipzen A."/>
            <person name="He G."/>
            <person name="Yan M."/>
            <person name="Ng V."/>
            <person name="Cullen D."/>
            <person name="Martin F."/>
            <person name="Rosso M.-N."/>
            <person name="Henrissat B."/>
            <person name="Hibbett D."/>
            <person name="Martinez A.T."/>
            <person name="Grigoriev I.V."/>
        </authorList>
    </citation>
    <scope>NUCLEOTIDE SEQUENCE</scope>
    <source>
        <strain evidence="3">AH 40177</strain>
    </source>
</reference>
<dbReference type="Proteomes" id="UP000772434">
    <property type="component" value="Unassembled WGS sequence"/>
</dbReference>
<dbReference type="PANTHER" id="PTHR38248:SF2">
    <property type="entry name" value="FUNK1 11"/>
    <property type="match status" value="1"/>
</dbReference>
<dbReference type="InterPro" id="IPR011009">
    <property type="entry name" value="Kinase-like_dom_sf"/>
</dbReference>